<comment type="subcellular location">
    <subcellularLocation>
        <location evidence="1">Nucleus</location>
    </subcellularLocation>
</comment>
<feature type="compositionally biased region" description="Basic and acidic residues" evidence="15">
    <location>
        <begin position="1235"/>
        <end position="1254"/>
    </location>
</feature>
<dbReference type="GO" id="GO:0005840">
    <property type="term" value="C:ribosome"/>
    <property type="evidence" value="ECO:0007669"/>
    <property type="project" value="UniProtKB-KW"/>
</dbReference>
<evidence type="ECO:0000313" key="17">
    <source>
        <dbReference type="EMBL" id="KAF9686257.1"/>
    </source>
</evidence>
<dbReference type="GO" id="GO:0009556">
    <property type="term" value="P:microsporogenesis"/>
    <property type="evidence" value="ECO:0007669"/>
    <property type="project" value="UniProtKB-ARBA"/>
</dbReference>
<evidence type="ECO:0000256" key="11">
    <source>
        <dbReference type="ARBA" id="ARBA00023274"/>
    </source>
</evidence>
<dbReference type="GO" id="GO:0003676">
    <property type="term" value="F:nucleic acid binding"/>
    <property type="evidence" value="ECO:0007669"/>
    <property type="project" value="InterPro"/>
</dbReference>
<dbReference type="GO" id="GO:0006412">
    <property type="term" value="P:translation"/>
    <property type="evidence" value="ECO:0007669"/>
    <property type="project" value="InterPro"/>
</dbReference>
<evidence type="ECO:0000256" key="3">
    <source>
        <dbReference type="ARBA" id="ARBA00006254"/>
    </source>
</evidence>
<dbReference type="InterPro" id="IPR039776">
    <property type="entry name" value="Pds5"/>
</dbReference>
<feature type="region of interest" description="Disordered" evidence="15">
    <location>
        <begin position="1138"/>
        <end position="1328"/>
    </location>
</feature>
<gene>
    <name evidence="17" type="ORF">SADUNF_Sadunf03G0140000</name>
</gene>
<dbReference type="GO" id="GO:1990904">
    <property type="term" value="C:ribonucleoprotein complex"/>
    <property type="evidence" value="ECO:0007669"/>
    <property type="project" value="UniProtKB-KW"/>
</dbReference>
<comment type="similarity">
    <text evidence="3">Belongs to the PDS5 family.</text>
</comment>
<feature type="compositionally biased region" description="Basic and acidic residues" evidence="15">
    <location>
        <begin position="1200"/>
        <end position="1215"/>
    </location>
</feature>
<feature type="region of interest" description="Disordered" evidence="15">
    <location>
        <begin position="646"/>
        <end position="683"/>
    </location>
</feature>
<dbReference type="SUPFAM" id="SSF55315">
    <property type="entry name" value="L30e-like"/>
    <property type="match status" value="1"/>
</dbReference>
<keyword evidence="8 14" id="KW-0689">Ribosomal protein</keyword>
<evidence type="ECO:0000256" key="6">
    <source>
        <dbReference type="ARBA" id="ARBA00022763"/>
    </source>
</evidence>
<dbReference type="EMBL" id="JADGMS010000003">
    <property type="protein sequence ID" value="KAF9686257.1"/>
    <property type="molecule type" value="Genomic_DNA"/>
</dbReference>
<keyword evidence="11 14" id="KW-0687">Ribonucleoprotein</keyword>
<dbReference type="GO" id="GO:0000785">
    <property type="term" value="C:chromatin"/>
    <property type="evidence" value="ECO:0007669"/>
    <property type="project" value="TreeGrafter"/>
</dbReference>
<dbReference type="InterPro" id="IPR047860">
    <property type="entry name" value="Ribosomal_eS12_CS"/>
</dbReference>
<evidence type="ECO:0000256" key="4">
    <source>
        <dbReference type="ARBA" id="ARBA00022618"/>
    </source>
</evidence>
<comment type="caution">
    <text evidence="17">The sequence shown here is derived from an EMBL/GenBank/DDBJ whole genome shotgun (WGS) entry which is preliminary data.</text>
</comment>
<feature type="compositionally biased region" description="Basic and acidic residues" evidence="15">
    <location>
        <begin position="1153"/>
        <end position="1166"/>
    </location>
</feature>
<keyword evidence="6" id="KW-0227">DNA damage</keyword>
<dbReference type="InterPro" id="IPR029064">
    <property type="entry name" value="Ribosomal_eL30-like_sf"/>
</dbReference>
<protein>
    <recommendedName>
        <fullName evidence="14">40S ribosomal protein S12</fullName>
    </recommendedName>
</protein>
<feature type="domain" description="Ribosomal protein eL8/eL30/eS12/Gadd45" evidence="16">
    <location>
        <begin position="122"/>
        <end position="215"/>
    </location>
</feature>
<evidence type="ECO:0000259" key="16">
    <source>
        <dbReference type="Pfam" id="PF01248"/>
    </source>
</evidence>
<dbReference type="PROSITE" id="PS01189">
    <property type="entry name" value="RIBOSOMAL_S12E"/>
    <property type="match status" value="1"/>
</dbReference>
<evidence type="ECO:0000256" key="15">
    <source>
        <dbReference type="SAM" id="MobiDB-lite"/>
    </source>
</evidence>
<evidence type="ECO:0000313" key="18">
    <source>
        <dbReference type="Proteomes" id="UP000657918"/>
    </source>
</evidence>
<dbReference type="Gene3D" id="3.30.420.10">
    <property type="entry name" value="Ribonuclease H-like superfamily/Ribonuclease H"/>
    <property type="match status" value="1"/>
</dbReference>
<dbReference type="GO" id="GO:0007064">
    <property type="term" value="P:mitotic sister chromatid cohesion"/>
    <property type="evidence" value="ECO:0007669"/>
    <property type="project" value="InterPro"/>
</dbReference>
<dbReference type="InterPro" id="IPR016024">
    <property type="entry name" value="ARM-type_fold"/>
</dbReference>
<evidence type="ECO:0000256" key="10">
    <source>
        <dbReference type="ARBA" id="ARBA00023242"/>
    </source>
</evidence>
<feature type="compositionally biased region" description="Polar residues" evidence="15">
    <location>
        <begin position="760"/>
        <end position="780"/>
    </location>
</feature>
<reference evidence="17 18" key="1">
    <citation type="submission" date="2020-10" db="EMBL/GenBank/DDBJ databases">
        <title>Plant Genome Project.</title>
        <authorList>
            <person name="Zhang R.-G."/>
        </authorList>
    </citation>
    <scope>NUCLEOTIDE SEQUENCE [LARGE SCALE GENOMIC DNA]</scope>
    <source>
        <strain evidence="17">FAFU-HL-1</strain>
        <tissue evidence="17">Leaf</tissue>
    </source>
</reference>
<dbReference type="PANTHER" id="PTHR12663">
    <property type="entry name" value="ANDROGEN INDUCED INHIBITOR OF PROLIFERATION AS3 / PDS5-RELATED"/>
    <property type="match status" value="1"/>
</dbReference>
<dbReference type="Proteomes" id="UP000657918">
    <property type="component" value="Unassembled WGS sequence"/>
</dbReference>
<evidence type="ECO:0000256" key="8">
    <source>
        <dbReference type="ARBA" id="ARBA00022980"/>
    </source>
</evidence>
<dbReference type="SUPFAM" id="SSF63748">
    <property type="entry name" value="Tudor/PWWP/MBT"/>
    <property type="match status" value="1"/>
</dbReference>
<dbReference type="InterPro" id="IPR036397">
    <property type="entry name" value="RNaseH_sf"/>
</dbReference>
<feature type="compositionally biased region" description="Basic and acidic residues" evidence="15">
    <location>
        <begin position="1294"/>
        <end position="1316"/>
    </location>
</feature>
<dbReference type="PRINTS" id="PR00972">
    <property type="entry name" value="RIBSOMALS12E"/>
</dbReference>
<keyword evidence="5" id="KW-0677">Repeat</keyword>
<keyword evidence="7" id="KW-0498">Mitosis</keyword>
<organism evidence="17 18">
    <name type="scientific">Salix dunnii</name>
    <dbReference type="NCBI Taxonomy" id="1413687"/>
    <lineage>
        <taxon>Eukaryota</taxon>
        <taxon>Viridiplantae</taxon>
        <taxon>Streptophyta</taxon>
        <taxon>Embryophyta</taxon>
        <taxon>Tracheophyta</taxon>
        <taxon>Spermatophyta</taxon>
        <taxon>Magnoliopsida</taxon>
        <taxon>eudicotyledons</taxon>
        <taxon>Gunneridae</taxon>
        <taxon>Pentapetalae</taxon>
        <taxon>rosids</taxon>
        <taxon>fabids</taxon>
        <taxon>Malpighiales</taxon>
        <taxon>Salicaceae</taxon>
        <taxon>Saliceae</taxon>
        <taxon>Salix</taxon>
    </lineage>
</organism>
<proteinExistence type="inferred from homology"/>
<feature type="compositionally biased region" description="Basic and acidic residues" evidence="15">
    <location>
        <begin position="1031"/>
        <end position="1043"/>
    </location>
</feature>
<dbReference type="OrthoDB" id="200660at2759"/>
<comment type="similarity">
    <text evidence="2 14">Belongs to the eukaryotic ribosomal protein eS12 family.</text>
</comment>
<evidence type="ECO:0000256" key="12">
    <source>
        <dbReference type="ARBA" id="ARBA00023306"/>
    </source>
</evidence>
<dbReference type="GO" id="GO:0035825">
    <property type="term" value="P:homologous recombination"/>
    <property type="evidence" value="ECO:0007669"/>
    <property type="project" value="UniProtKB-ARBA"/>
</dbReference>
<dbReference type="FunFam" id="3.30.1330.30:FF:000019">
    <property type="entry name" value="40S ribosomal protein S12"/>
    <property type="match status" value="1"/>
</dbReference>
<evidence type="ECO:0000256" key="13">
    <source>
        <dbReference type="ARBA" id="ARBA00058864"/>
    </source>
</evidence>
<dbReference type="InterPro" id="IPR012337">
    <property type="entry name" value="RNaseH-like_sf"/>
</dbReference>
<evidence type="ECO:0000256" key="2">
    <source>
        <dbReference type="ARBA" id="ARBA00005824"/>
    </source>
</evidence>
<dbReference type="Pfam" id="PF20168">
    <property type="entry name" value="PDS5"/>
    <property type="match status" value="1"/>
</dbReference>
<feature type="compositionally biased region" description="Polar residues" evidence="15">
    <location>
        <begin position="1255"/>
        <end position="1270"/>
    </location>
</feature>
<dbReference type="GO" id="GO:0005634">
    <property type="term" value="C:nucleus"/>
    <property type="evidence" value="ECO:0007669"/>
    <property type="project" value="UniProtKB-SubCell"/>
</dbReference>
<evidence type="ECO:0000256" key="1">
    <source>
        <dbReference type="ARBA" id="ARBA00004123"/>
    </source>
</evidence>
<dbReference type="CDD" id="cd20404">
    <property type="entry name" value="Tudor_Agenet_AtEML-like"/>
    <property type="match status" value="1"/>
</dbReference>
<dbReference type="SUPFAM" id="SSF48371">
    <property type="entry name" value="ARM repeat"/>
    <property type="match status" value="1"/>
</dbReference>
<keyword evidence="12" id="KW-0131">Cell cycle</keyword>
<dbReference type="Gene3D" id="3.30.1330.30">
    <property type="match status" value="1"/>
</dbReference>
<dbReference type="InterPro" id="IPR000530">
    <property type="entry name" value="Ribosomal_eS12"/>
</dbReference>
<dbReference type="InterPro" id="IPR004038">
    <property type="entry name" value="Ribosomal_eL8/eL30/eS12/Gad45"/>
</dbReference>
<evidence type="ECO:0000256" key="5">
    <source>
        <dbReference type="ARBA" id="ARBA00022737"/>
    </source>
</evidence>
<evidence type="ECO:0000256" key="14">
    <source>
        <dbReference type="RuleBase" id="RU000670"/>
    </source>
</evidence>
<keyword evidence="18" id="KW-1185">Reference proteome</keyword>
<name>A0A835N4S1_9ROSI</name>
<dbReference type="Pfam" id="PF01248">
    <property type="entry name" value="Ribosomal_L7Ae"/>
    <property type="match status" value="1"/>
</dbReference>
<sequence>MSLLLKGDSIHIREVWNDNLEEEFALIREIVDGFPYIAMDTEFPGIVLRPPSWRVEQACRAVRSGENWDMSSSRHTLQEAYLHLQSKEILTLSTNPKMSGEETPAPAETPAQPLEAMDLMTALQLVLKKSLAHGGLSRGLHEGAKVIEKHAAQLCVLAEDCNQPDYVKLVKALCADHGVGLLTVPSAKTLGEWAGLCKIDTEGNARKVVGCSCVVVKDYGETSEGYNVVQEHVKIAMAMDGILPVMILPSVKMPNSETELEERLKEAGNSLLNPPSSVDDLLDSLGDESGANELVVNPNPAGPKTTYNIWVLDAYISRRPGNLTVLFLFSDISLLVKIILSELRNWHVLLGTLEHLSITCMRKHGCLTIAGQHEFSPISFKLEHLLANVEQAPSRSMQDALLPPMKALISSAILRHLDEDVRVAVASCMSEIARITAPDAPYNDDLMKEIFKLTVASFEKLSHESGHCYTKAVSILENVARVRSCLMMLDLELDELILNMFQYFLKFIRSNHPQIAILAMETIMTLVIDESEEISVEILTLLLASVNKQNQSFSPIAWKLGERVITNCAAKIKPYLKDAMQSAGIPLDEYAPIVASIFQDESHTLKCDYSNHTREPLGLSPNAACLKEVLEGKDVIAKSIASNGTASTRNAGTIKKDNGSKMLEPCSHTEHSKNTDAQDKAEPEVMLEMEPKAVPRKRGWKPNSLMNPEEGYDTWFSTARKAAKLPLENHDKGNDDLPPETSVSKKDVLPLMHMKVTKPTGFTPQNDQISGSSPLTQQQGIPAGSHFNRGRPKKKGISVSEDADPSPLLLSKHESSSAQVEVKAPEFDDASLRKRSKERSDSEAKKKKRLRKNEIGSKTPKKISLSSGRVVSSKKSKVLSEPEKMPRVVSSKKSKVLSEPEEMPRVVSSKKSKVLSEPDEMPRVVSSKKSKVLSEPEEMPRVVSSKKSKVLSEPDEMPRVVSSKKSKVLSEPEEMPRVVSSKKSKVLSETEETPVHQPAVIAVRRFNKHRSSVPTSNKKRSLDVTSDEDVREAFKDKKIKSLDMDGSYQEETPQPKLKRKRTPRKEVFSGTPGLSEQLVGSKIKVWWPMDKRFYEGVVDSYDPIKKKHKVLYADGDEEKLNLKRQRWEFIEDGIFPVQGQEIAVPKPGTSSDKQQKVKSETRSESRKKLKAVSSSKRSRAASISKTTARRFSGKSAYGAVHDETICDDKPVDHDTSGPNSGSEDGKYTPGPGGGSKDDGDKSTVKFHDPRRIDNNSKQAMSETVNPSDNGSPKAGTVSCSFNSDQTMPVGATLSKDEISEGGDESHGSDGPKREQQGEASSSLTPETH</sequence>
<evidence type="ECO:0000256" key="7">
    <source>
        <dbReference type="ARBA" id="ARBA00022776"/>
    </source>
</evidence>
<dbReference type="FunFam" id="2.30.30.140:FF:000033">
    <property type="entry name" value="Binding protein"/>
    <property type="match status" value="1"/>
</dbReference>
<dbReference type="Gene3D" id="2.30.30.140">
    <property type="match status" value="1"/>
</dbReference>
<dbReference type="SUPFAM" id="SSF53098">
    <property type="entry name" value="Ribonuclease H-like"/>
    <property type="match status" value="1"/>
</dbReference>
<dbReference type="GO" id="GO:0051301">
    <property type="term" value="P:cell division"/>
    <property type="evidence" value="ECO:0007669"/>
    <property type="project" value="UniProtKB-KW"/>
</dbReference>
<keyword evidence="9" id="KW-0234">DNA repair</keyword>
<feature type="compositionally biased region" description="Polar residues" evidence="15">
    <location>
        <begin position="1277"/>
        <end position="1286"/>
    </location>
</feature>
<feature type="region of interest" description="Disordered" evidence="15">
    <location>
        <begin position="728"/>
        <end position="1073"/>
    </location>
</feature>
<keyword evidence="10" id="KW-0539">Nucleus</keyword>
<dbReference type="GO" id="GO:0006281">
    <property type="term" value="P:DNA repair"/>
    <property type="evidence" value="ECO:0007669"/>
    <property type="project" value="UniProtKB-KW"/>
</dbReference>
<dbReference type="PANTHER" id="PTHR12663:SF69">
    <property type="entry name" value="SISTER CHROMATID COHESION PROTEIN PDS5 HOMOLOG E"/>
    <property type="match status" value="1"/>
</dbReference>
<feature type="compositionally biased region" description="Low complexity" evidence="15">
    <location>
        <begin position="1171"/>
        <end position="1185"/>
    </location>
</feature>
<accession>A0A835N4S1</accession>
<feature type="compositionally biased region" description="Basic and acidic residues" evidence="15">
    <location>
        <begin position="667"/>
        <end position="683"/>
    </location>
</feature>
<comment type="function">
    <text evidence="13">Cohesin cofactor dispensable during the meiotic division but playing an important role in DNA repair by homologous recombination (HR) probably by helping SMC5/SMC6 complex. Regulator of sister chromatid cohesion in mitosis which may stabilize cohesin complex association with chromatin. May couple sister chromatid cohesion during mitosis to DNA replication. Cohesion ensures that chromosome partitioning is accurate in both meiotic and mitotic cells and plays an important role in DNA repair.</text>
</comment>
<feature type="compositionally biased region" description="Basic and acidic residues" evidence="15">
    <location>
        <begin position="823"/>
        <end position="844"/>
    </location>
</feature>
<dbReference type="GO" id="GO:0003735">
    <property type="term" value="F:structural constituent of ribosome"/>
    <property type="evidence" value="ECO:0007669"/>
    <property type="project" value="InterPro"/>
</dbReference>
<keyword evidence="4" id="KW-0132">Cell division</keyword>
<evidence type="ECO:0000256" key="9">
    <source>
        <dbReference type="ARBA" id="ARBA00023204"/>
    </source>
</evidence>
<feature type="compositionally biased region" description="Polar residues" evidence="15">
    <location>
        <begin position="1317"/>
        <end position="1328"/>
    </location>
</feature>